<dbReference type="RefSeq" id="WP_068028847.1">
    <property type="nucleotide sequence ID" value="NZ_QQAZ01000016.1"/>
</dbReference>
<evidence type="ECO:0000313" key="2">
    <source>
        <dbReference type="EMBL" id="RDI44643.1"/>
    </source>
</evidence>
<reference evidence="2 3" key="1">
    <citation type="submission" date="2018-07" db="EMBL/GenBank/DDBJ databases">
        <title>Genomic Encyclopedia of Type Strains, Phase IV (KMG-IV): sequencing the most valuable type-strain genomes for metagenomic binning, comparative biology and taxonomic classification.</title>
        <authorList>
            <person name="Goeker M."/>
        </authorList>
    </citation>
    <scope>NUCLEOTIDE SEQUENCE [LARGE SCALE GENOMIC DNA]</scope>
    <source>
        <strain evidence="2 3">DSM 44952</strain>
    </source>
</reference>
<dbReference type="OrthoDB" id="197463at2"/>
<dbReference type="PROSITE" id="PS51819">
    <property type="entry name" value="VOC"/>
    <property type="match status" value="1"/>
</dbReference>
<dbReference type="PANTHER" id="PTHR36437">
    <property type="entry name" value="GLYOXALASE/BLEOMYCIN RESISTANCE PROTEIN/DIOXYGENASE"/>
    <property type="match status" value="1"/>
</dbReference>
<protein>
    <submittedName>
        <fullName evidence="2">Catechol 2,3-dioxygenase-like lactoylglutathione lyase family enzyme</fullName>
    </submittedName>
</protein>
<keyword evidence="2" id="KW-0223">Dioxygenase</keyword>
<keyword evidence="3" id="KW-1185">Reference proteome</keyword>
<dbReference type="Gene3D" id="3.10.180.10">
    <property type="entry name" value="2,3-Dihydroxybiphenyl 1,2-Dioxygenase, domain 1"/>
    <property type="match status" value="1"/>
</dbReference>
<dbReference type="Proteomes" id="UP000255355">
    <property type="component" value="Unassembled WGS sequence"/>
</dbReference>
<dbReference type="InterPro" id="IPR004360">
    <property type="entry name" value="Glyas_Fos-R_dOase_dom"/>
</dbReference>
<dbReference type="Pfam" id="PF00903">
    <property type="entry name" value="Glyoxalase"/>
    <property type="match status" value="1"/>
</dbReference>
<evidence type="ECO:0000313" key="3">
    <source>
        <dbReference type="Proteomes" id="UP000255355"/>
    </source>
</evidence>
<comment type="caution">
    <text evidence="2">The sequence shown here is derived from an EMBL/GenBank/DDBJ whole genome shotgun (WGS) entry which is preliminary data.</text>
</comment>
<name>A0A370GRS3_9NOCA</name>
<sequence>MITRISHAVMYVADQAASVRFYVQQLGFELVRDDEMFPGARWVEVVPPGAQTSIVLSPAAAFGKQPGEGAYLHFACDDVHATRERLSAAGVEVSDVTVEPWGTYFTAADPDGNQVMIAEG</sequence>
<keyword evidence="2" id="KW-0456">Lyase</keyword>
<dbReference type="EMBL" id="QQAZ01000016">
    <property type="protein sequence ID" value="RDI44643.1"/>
    <property type="molecule type" value="Genomic_DNA"/>
</dbReference>
<dbReference type="AlphaFoldDB" id="A0A370GRS3"/>
<proteinExistence type="predicted"/>
<keyword evidence="2" id="KW-0560">Oxidoreductase</keyword>
<accession>A0A370GRS3</accession>
<dbReference type="GO" id="GO:0051213">
    <property type="term" value="F:dioxygenase activity"/>
    <property type="evidence" value="ECO:0007669"/>
    <property type="project" value="UniProtKB-KW"/>
</dbReference>
<dbReference type="InterPro" id="IPR037523">
    <property type="entry name" value="VOC_core"/>
</dbReference>
<organism evidence="2 3">
    <name type="scientific">Nocardia mexicana</name>
    <dbReference type="NCBI Taxonomy" id="279262"/>
    <lineage>
        <taxon>Bacteria</taxon>
        <taxon>Bacillati</taxon>
        <taxon>Actinomycetota</taxon>
        <taxon>Actinomycetes</taxon>
        <taxon>Mycobacteriales</taxon>
        <taxon>Nocardiaceae</taxon>
        <taxon>Nocardia</taxon>
    </lineage>
</organism>
<gene>
    <name evidence="2" type="ORF">DFR68_11633</name>
</gene>
<dbReference type="SUPFAM" id="SSF54593">
    <property type="entry name" value="Glyoxalase/Bleomycin resistance protein/Dihydroxybiphenyl dioxygenase"/>
    <property type="match status" value="1"/>
</dbReference>
<evidence type="ECO:0000259" key="1">
    <source>
        <dbReference type="PROSITE" id="PS51819"/>
    </source>
</evidence>
<dbReference type="STRING" id="1210089.GCA_001613165_06588"/>
<dbReference type="PANTHER" id="PTHR36437:SF2">
    <property type="entry name" value="GLYOXALASE_BLEOMYCIN RESISTANCE PROTEIN_DIOXYGENASE"/>
    <property type="match status" value="1"/>
</dbReference>
<dbReference type="GO" id="GO:0016829">
    <property type="term" value="F:lyase activity"/>
    <property type="evidence" value="ECO:0007669"/>
    <property type="project" value="UniProtKB-KW"/>
</dbReference>
<feature type="domain" description="VOC" evidence="1">
    <location>
        <begin position="4"/>
        <end position="120"/>
    </location>
</feature>
<dbReference type="InterPro" id="IPR029068">
    <property type="entry name" value="Glyas_Bleomycin-R_OHBP_Dase"/>
</dbReference>